<dbReference type="AlphaFoldDB" id="A0A5B7CNK4"/>
<evidence type="ECO:0000313" key="2">
    <source>
        <dbReference type="Proteomes" id="UP000324222"/>
    </source>
</evidence>
<comment type="caution">
    <text evidence="1">The sequence shown here is derived from an EMBL/GenBank/DDBJ whole genome shotgun (WGS) entry which is preliminary data.</text>
</comment>
<sequence>MFDAIRLRLINNSGLGSHESVRWIWSRSVIESSSHSDSPVLHISLYSLYPELPLSEIAGI</sequence>
<dbReference type="Proteomes" id="UP000324222">
    <property type="component" value="Unassembled WGS sequence"/>
</dbReference>
<protein>
    <submittedName>
        <fullName evidence="1">Uncharacterized protein</fullName>
    </submittedName>
</protein>
<keyword evidence="2" id="KW-1185">Reference proteome</keyword>
<proteinExistence type="predicted"/>
<gene>
    <name evidence="1" type="ORF">E2C01_003949</name>
</gene>
<dbReference type="EMBL" id="VSRR010000155">
    <property type="protein sequence ID" value="MPC11287.1"/>
    <property type="molecule type" value="Genomic_DNA"/>
</dbReference>
<organism evidence="1 2">
    <name type="scientific">Portunus trituberculatus</name>
    <name type="common">Swimming crab</name>
    <name type="synonym">Neptunus trituberculatus</name>
    <dbReference type="NCBI Taxonomy" id="210409"/>
    <lineage>
        <taxon>Eukaryota</taxon>
        <taxon>Metazoa</taxon>
        <taxon>Ecdysozoa</taxon>
        <taxon>Arthropoda</taxon>
        <taxon>Crustacea</taxon>
        <taxon>Multicrustacea</taxon>
        <taxon>Malacostraca</taxon>
        <taxon>Eumalacostraca</taxon>
        <taxon>Eucarida</taxon>
        <taxon>Decapoda</taxon>
        <taxon>Pleocyemata</taxon>
        <taxon>Brachyura</taxon>
        <taxon>Eubrachyura</taxon>
        <taxon>Portunoidea</taxon>
        <taxon>Portunidae</taxon>
        <taxon>Portuninae</taxon>
        <taxon>Portunus</taxon>
    </lineage>
</organism>
<evidence type="ECO:0000313" key="1">
    <source>
        <dbReference type="EMBL" id="MPC11287.1"/>
    </source>
</evidence>
<reference evidence="1 2" key="1">
    <citation type="submission" date="2019-05" db="EMBL/GenBank/DDBJ databases">
        <title>Another draft genome of Portunus trituberculatus and its Hox gene families provides insights of decapod evolution.</title>
        <authorList>
            <person name="Jeong J.-H."/>
            <person name="Song I."/>
            <person name="Kim S."/>
            <person name="Choi T."/>
            <person name="Kim D."/>
            <person name="Ryu S."/>
            <person name="Kim W."/>
        </authorList>
    </citation>
    <scope>NUCLEOTIDE SEQUENCE [LARGE SCALE GENOMIC DNA]</scope>
    <source>
        <tissue evidence="1">Muscle</tissue>
    </source>
</reference>
<name>A0A5B7CNK4_PORTR</name>
<accession>A0A5B7CNK4</accession>